<sequence>MLSTIEIIARLENEWDNSGFLGRLREAKFNENEADDFVFFLHNIRINESDIPYRLVSLLWYLPNFLNWQKERLVDAGVINDFQYEKFINQVDSVLESILGVP</sequence>
<organism evidence="1 2">
    <name type="scientific">Acinetobacter bereziniae</name>
    <name type="common">Acinetobacter genomosp. 10</name>
    <dbReference type="NCBI Taxonomy" id="106648"/>
    <lineage>
        <taxon>Bacteria</taxon>
        <taxon>Pseudomonadati</taxon>
        <taxon>Pseudomonadota</taxon>
        <taxon>Gammaproteobacteria</taxon>
        <taxon>Moraxellales</taxon>
        <taxon>Moraxellaceae</taxon>
        <taxon>Acinetobacter</taxon>
    </lineage>
</organism>
<gene>
    <name evidence="1" type="ORF">GAK29_02449</name>
</gene>
<evidence type="ECO:0000313" key="1">
    <source>
        <dbReference type="EMBL" id="KAF1024601.1"/>
    </source>
</evidence>
<dbReference type="AlphaFoldDB" id="A0A833UC95"/>
<evidence type="ECO:0000313" key="2">
    <source>
        <dbReference type="Proteomes" id="UP000490535"/>
    </source>
</evidence>
<name>A0A833UC95_ACIBZ</name>
<accession>A0A833UC95</accession>
<dbReference type="Proteomes" id="UP000490535">
    <property type="component" value="Unassembled WGS sequence"/>
</dbReference>
<proteinExistence type="predicted"/>
<reference evidence="2" key="1">
    <citation type="journal article" date="2020" name="MBio">
        <title>Horizontal gene transfer to a defensive symbiont with a reduced genome amongst a multipartite beetle microbiome.</title>
        <authorList>
            <person name="Waterworth S.C."/>
            <person name="Florez L.V."/>
            <person name="Rees E.R."/>
            <person name="Hertweck C."/>
            <person name="Kaltenpoth M."/>
            <person name="Kwan J.C."/>
        </authorList>
    </citation>
    <scope>NUCLEOTIDE SEQUENCE [LARGE SCALE GENOMIC DNA]</scope>
</reference>
<comment type="caution">
    <text evidence="1">The sequence shown here is derived from an EMBL/GenBank/DDBJ whole genome shotgun (WGS) entry which is preliminary data.</text>
</comment>
<dbReference type="EMBL" id="WNDP01000057">
    <property type="protein sequence ID" value="KAF1024601.1"/>
    <property type="molecule type" value="Genomic_DNA"/>
</dbReference>
<protein>
    <submittedName>
        <fullName evidence="1">Uncharacterized protein</fullName>
    </submittedName>
</protein>